<accession>A0ABX7U1U4</accession>
<proteinExistence type="predicted"/>
<dbReference type="Proteomes" id="UP000663908">
    <property type="component" value="Chromosome"/>
</dbReference>
<dbReference type="RefSeq" id="WP_243769445.1">
    <property type="nucleotide sequence ID" value="NZ_CP071839.1"/>
</dbReference>
<keyword evidence="3" id="KW-1185">Reference proteome</keyword>
<protein>
    <submittedName>
        <fullName evidence="2">Uncharacterized protein</fullName>
    </submittedName>
</protein>
<feature type="region of interest" description="Disordered" evidence="1">
    <location>
        <begin position="1"/>
        <end position="28"/>
    </location>
</feature>
<organism evidence="2 3">
    <name type="scientific">Streptomyces cyanogenus</name>
    <dbReference type="NCBI Taxonomy" id="80860"/>
    <lineage>
        <taxon>Bacteria</taxon>
        <taxon>Bacillati</taxon>
        <taxon>Actinomycetota</taxon>
        <taxon>Actinomycetes</taxon>
        <taxon>Kitasatosporales</taxon>
        <taxon>Streptomycetaceae</taxon>
        <taxon>Streptomyces</taxon>
    </lineage>
</organism>
<evidence type="ECO:0000313" key="3">
    <source>
        <dbReference type="Proteomes" id="UP000663908"/>
    </source>
</evidence>
<reference evidence="2 3" key="1">
    <citation type="submission" date="2021-03" db="EMBL/GenBank/DDBJ databases">
        <title>Complete genome sequence of Streptomyces cyanogenus S136, producer of anticancer angucycline landomycin A.</title>
        <authorList>
            <person name="Hrab P."/>
            <person name="Ruckert C."/>
            <person name="Busche T."/>
            <person name="Ostash I."/>
            <person name="Kalinowski J."/>
            <person name="Fedorenko V."/>
            <person name="Yushchuk O."/>
            <person name="Ostash B."/>
        </authorList>
    </citation>
    <scope>NUCLEOTIDE SEQUENCE [LARGE SCALE GENOMIC DNA]</scope>
    <source>
        <strain evidence="2 3">S136</strain>
    </source>
</reference>
<evidence type="ECO:0000256" key="1">
    <source>
        <dbReference type="SAM" id="MobiDB-lite"/>
    </source>
</evidence>
<feature type="region of interest" description="Disordered" evidence="1">
    <location>
        <begin position="135"/>
        <end position="200"/>
    </location>
</feature>
<evidence type="ECO:0000313" key="2">
    <source>
        <dbReference type="EMBL" id="QTE02995.1"/>
    </source>
</evidence>
<feature type="compositionally biased region" description="Low complexity" evidence="1">
    <location>
        <begin position="141"/>
        <end position="151"/>
    </location>
</feature>
<gene>
    <name evidence="2" type="ORF">S1361_37015</name>
</gene>
<name>A0ABX7U1U4_STRCY</name>
<sequence length="200" mass="21479">MDSGATALDGARQPGGDRIGRTDVPDAGGHVPETVRVLYAPAAPLLGRDMLLEARFHGMHFYCGVRVTEVVDETRDGTARVWGSTYETLEVPLERGQVTYEALFVVSCHSKGAPTLDRITFLGWRLFVEAELRGEHPLPPSSARSRASGVRALRREDGPLGRAGDPPGRPGLKRRGTRTARTGRDGPTQTGGRPTGEPGS</sequence>
<dbReference type="EMBL" id="CP071839">
    <property type="protein sequence ID" value="QTE02995.1"/>
    <property type="molecule type" value="Genomic_DNA"/>
</dbReference>